<feature type="domain" description="UDP N-acetylglucosamine O-acyltransferase C-terminal" evidence="6">
    <location>
        <begin position="172"/>
        <end position="253"/>
    </location>
</feature>
<gene>
    <name evidence="7" type="primary">lpxA</name>
    <name evidence="7" type="ORF">H2072_00145</name>
</gene>
<evidence type="ECO:0000256" key="3">
    <source>
        <dbReference type="ARBA" id="ARBA00022679"/>
    </source>
</evidence>
<dbReference type="InterPro" id="IPR029098">
    <property type="entry name" value="Acetyltransf_C"/>
</dbReference>
<reference evidence="7 8" key="1">
    <citation type="submission" date="2020-06" db="EMBL/GenBank/DDBJ databases">
        <title>Dysbiosis in marine aquaculture revealed through microbiome analysis: reverse ecology for environmental sustainability.</title>
        <authorList>
            <person name="Haro-Moreno J.M."/>
            <person name="Coutinho F.H."/>
            <person name="Zaragoza-Solas A."/>
            <person name="Picazo A."/>
            <person name="Almagro-Moreno S."/>
            <person name="Lopez-Perez M."/>
        </authorList>
    </citation>
    <scope>NUCLEOTIDE SEQUENCE [LARGE SCALE GENOMIC DNA]</scope>
    <source>
        <strain evidence="7">MCMED-G41</strain>
    </source>
</reference>
<evidence type="ECO:0000313" key="8">
    <source>
        <dbReference type="Proteomes" id="UP000551848"/>
    </source>
</evidence>
<evidence type="ECO:0000256" key="5">
    <source>
        <dbReference type="ARBA" id="ARBA00023315"/>
    </source>
</evidence>
<dbReference type="GO" id="GO:0016020">
    <property type="term" value="C:membrane"/>
    <property type="evidence" value="ECO:0007669"/>
    <property type="project" value="GOC"/>
</dbReference>
<dbReference type="AlphaFoldDB" id="A0A838XRY2"/>
<dbReference type="InterPro" id="IPR011004">
    <property type="entry name" value="Trimer_LpxA-like_sf"/>
</dbReference>
<dbReference type="EC" id="2.3.1.129" evidence="7"/>
<dbReference type="PANTHER" id="PTHR43480">
    <property type="entry name" value="ACYL-[ACYL-CARRIER-PROTEIN]--UDP-N-ACETYLGLUCOSAMINE O-ACYLTRANSFERASE"/>
    <property type="match status" value="1"/>
</dbReference>
<evidence type="ECO:0000256" key="4">
    <source>
        <dbReference type="ARBA" id="ARBA00023098"/>
    </source>
</evidence>
<dbReference type="NCBIfam" id="NF003657">
    <property type="entry name" value="PRK05289.1"/>
    <property type="match status" value="1"/>
</dbReference>
<dbReference type="Proteomes" id="UP000551848">
    <property type="component" value="Unassembled WGS sequence"/>
</dbReference>
<dbReference type="InterPro" id="IPR001451">
    <property type="entry name" value="Hexapep"/>
</dbReference>
<evidence type="ECO:0000256" key="2">
    <source>
        <dbReference type="ARBA" id="ARBA00022556"/>
    </source>
</evidence>
<protein>
    <submittedName>
        <fullName evidence="7">Acyl-ACP--UDP-N-acetylglucosamine O-acyltransferase</fullName>
        <ecNumber evidence="7">2.3.1.129</ecNumber>
    </submittedName>
</protein>
<evidence type="ECO:0000256" key="1">
    <source>
        <dbReference type="ARBA" id="ARBA00022516"/>
    </source>
</evidence>
<organism evidence="7 8">
    <name type="scientific">SAR86 cluster bacterium</name>
    <dbReference type="NCBI Taxonomy" id="2030880"/>
    <lineage>
        <taxon>Bacteria</taxon>
        <taxon>Pseudomonadati</taxon>
        <taxon>Pseudomonadota</taxon>
        <taxon>Gammaproteobacteria</taxon>
        <taxon>SAR86 cluster</taxon>
    </lineage>
</organism>
<name>A0A838XRY2_9GAMM</name>
<dbReference type="NCBIfam" id="TIGR01852">
    <property type="entry name" value="lipid_A_lpxA"/>
    <property type="match status" value="1"/>
</dbReference>
<dbReference type="SUPFAM" id="SSF51161">
    <property type="entry name" value="Trimeric LpxA-like enzymes"/>
    <property type="match status" value="1"/>
</dbReference>
<dbReference type="Pfam" id="PF00132">
    <property type="entry name" value="Hexapep"/>
    <property type="match status" value="2"/>
</dbReference>
<accession>A0A838XRY2</accession>
<dbReference type="PANTHER" id="PTHR43480:SF1">
    <property type="entry name" value="ACYL-[ACYL-CARRIER-PROTEIN]--UDP-N-ACETYLGLUCOSAMINE O-ACYLTRANSFERASE, MITOCHONDRIAL-RELATED"/>
    <property type="match status" value="1"/>
</dbReference>
<dbReference type="CDD" id="cd03351">
    <property type="entry name" value="LbH_UDP-GlcNAc_AT"/>
    <property type="match status" value="1"/>
</dbReference>
<proteinExistence type="predicted"/>
<dbReference type="PIRSF" id="PIRSF000456">
    <property type="entry name" value="UDP-GlcNAc_acltr"/>
    <property type="match status" value="1"/>
</dbReference>
<dbReference type="GO" id="GO:0008780">
    <property type="term" value="F:acyl-[acyl-carrier-protein]-UDP-N-acetylglucosamine O-acyltransferase activity"/>
    <property type="evidence" value="ECO:0007669"/>
    <property type="project" value="UniProtKB-EC"/>
</dbReference>
<sequence>MTNSIIDSSAKIDKSVKIGPFCVIGPDVEIGPNCILHSHVVIKGPTKIGKGNSFFQFSTIGEDTPDKKYAGEATTLEIGDNNIFREGVTVHRGTVQDQSKTVIGNENLFMAYVHIAHDCIVGDNNVFANATCLAGHVKVGNNVVLGGVTLVHQFCSLGDHSFTGINTIITMDVPAFVKVAANPARPIGLNTVGMQRNDYDNDSINIIKKAYRIIYRKGYSLKDAIKQLHALNKDPNLALETFISSIERSERGLLR</sequence>
<keyword evidence="5 7" id="KW-0012">Acyltransferase</keyword>
<dbReference type="Gene3D" id="2.160.10.10">
    <property type="entry name" value="Hexapeptide repeat proteins"/>
    <property type="match status" value="1"/>
</dbReference>
<evidence type="ECO:0000313" key="7">
    <source>
        <dbReference type="EMBL" id="MBA4692138.1"/>
    </source>
</evidence>
<dbReference type="EMBL" id="JACETL010000001">
    <property type="protein sequence ID" value="MBA4692138.1"/>
    <property type="molecule type" value="Genomic_DNA"/>
</dbReference>
<dbReference type="Pfam" id="PF13720">
    <property type="entry name" value="Acetyltransf_11"/>
    <property type="match status" value="1"/>
</dbReference>
<keyword evidence="3 7" id="KW-0808">Transferase</keyword>
<keyword evidence="4" id="KW-0443">Lipid metabolism</keyword>
<dbReference type="InterPro" id="IPR010137">
    <property type="entry name" value="Lipid_A_LpxA"/>
</dbReference>
<dbReference type="InterPro" id="IPR037157">
    <property type="entry name" value="Acetyltransf_C_sf"/>
</dbReference>
<evidence type="ECO:0000259" key="6">
    <source>
        <dbReference type="Pfam" id="PF13720"/>
    </source>
</evidence>
<dbReference type="Gene3D" id="1.20.1180.10">
    <property type="entry name" value="Udp N-acetylglucosamine O-acyltransferase, C-terminal domain"/>
    <property type="match status" value="1"/>
</dbReference>
<keyword evidence="2" id="KW-0441">Lipid A biosynthesis</keyword>
<comment type="caution">
    <text evidence="7">The sequence shown here is derived from an EMBL/GenBank/DDBJ whole genome shotgun (WGS) entry which is preliminary data.</text>
</comment>
<dbReference type="GO" id="GO:0009245">
    <property type="term" value="P:lipid A biosynthetic process"/>
    <property type="evidence" value="ECO:0007669"/>
    <property type="project" value="UniProtKB-KW"/>
</dbReference>
<keyword evidence="1" id="KW-0444">Lipid biosynthesis</keyword>